<dbReference type="InterPro" id="IPR032710">
    <property type="entry name" value="NTF2-like_dom_sf"/>
</dbReference>
<accession>A0AAJ6BHT8</accession>
<evidence type="ECO:0000313" key="2">
    <source>
        <dbReference type="EMBL" id="WEK36244.1"/>
    </source>
</evidence>
<proteinExistence type="predicted"/>
<reference evidence="2" key="1">
    <citation type="submission" date="2023-03" db="EMBL/GenBank/DDBJ databases">
        <title>Andean soil-derived lignocellulolytic bacterial consortium as a source of novel taxa and putative plastic-active enzymes.</title>
        <authorList>
            <person name="Diaz-Garcia L."/>
            <person name="Chuvochina M."/>
            <person name="Feuerriegel G."/>
            <person name="Bunk B."/>
            <person name="Sproer C."/>
            <person name="Streit W.R."/>
            <person name="Rodriguez L.M."/>
            <person name="Overmann J."/>
            <person name="Jimenez D.J."/>
        </authorList>
    </citation>
    <scope>NUCLEOTIDE SEQUENCE</scope>
    <source>
        <strain evidence="2">MAG 7</strain>
    </source>
</reference>
<dbReference type="SUPFAM" id="SSF54427">
    <property type="entry name" value="NTF2-like"/>
    <property type="match status" value="1"/>
</dbReference>
<sequence>MTIHDIASRLAAYCRQGDYETAQKELFADNAVSIEPVAHPPFDKETHGLQAIMEKGRVFEDMIVEKHSFRVSEPLLAESSFAFLHGMDLTMKDRGRVDMEELCVYTVKDGKIISEQFFM</sequence>
<evidence type="ECO:0000313" key="3">
    <source>
        <dbReference type="Proteomes" id="UP001220610"/>
    </source>
</evidence>
<dbReference type="Pfam" id="PF20409">
    <property type="entry name" value="SnoaL_5"/>
    <property type="match status" value="1"/>
</dbReference>
<organism evidence="2 3">
    <name type="scientific">Candidatus Pseudobacter hemicellulosilyticus</name>
    <dbReference type="NCBI Taxonomy" id="3121375"/>
    <lineage>
        <taxon>Bacteria</taxon>
        <taxon>Pseudomonadati</taxon>
        <taxon>Bacteroidota</taxon>
        <taxon>Chitinophagia</taxon>
        <taxon>Chitinophagales</taxon>
        <taxon>Chitinophagaceae</taxon>
        <taxon>Pseudobacter</taxon>
    </lineage>
</organism>
<protein>
    <submittedName>
        <fullName evidence="2">Nuclear transport factor 2 family protein</fullName>
    </submittedName>
</protein>
<dbReference type="Proteomes" id="UP001220610">
    <property type="component" value="Chromosome"/>
</dbReference>
<dbReference type="EMBL" id="CP119311">
    <property type="protein sequence ID" value="WEK36244.1"/>
    <property type="molecule type" value="Genomic_DNA"/>
</dbReference>
<dbReference type="AlphaFoldDB" id="A0AAJ6BHT8"/>
<gene>
    <name evidence="2" type="ORF">P0Y53_01920</name>
</gene>
<evidence type="ECO:0000259" key="1">
    <source>
        <dbReference type="Pfam" id="PF20409"/>
    </source>
</evidence>
<name>A0AAJ6BHT8_9BACT</name>
<dbReference type="Gene3D" id="3.10.450.50">
    <property type="match status" value="1"/>
</dbReference>
<feature type="domain" description="SnoaL-like" evidence="1">
    <location>
        <begin position="1"/>
        <end position="118"/>
    </location>
</feature>
<dbReference type="InterPro" id="IPR046860">
    <property type="entry name" value="SnoaL_5"/>
</dbReference>